<name>A0ABN5YYE9_9MYCO</name>
<dbReference type="Proteomes" id="UP000465609">
    <property type="component" value="Chromosome"/>
</dbReference>
<keyword evidence="2" id="KW-1185">Reference proteome</keyword>
<proteinExistence type="predicted"/>
<accession>A0ABN5YYE9</accession>
<gene>
    <name evidence="1" type="ORF">MAUB_47160</name>
</gene>
<dbReference type="EMBL" id="AP022577">
    <property type="protein sequence ID" value="BBX86843.1"/>
    <property type="molecule type" value="Genomic_DNA"/>
</dbReference>
<dbReference type="RefSeq" id="WP_138229217.1">
    <property type="nucleotide sequence ID" value="NZ_AP022577.1"/>
</dbReference>
<organism evidence="1 2">
    <name type="scientific">Mycolicibacterium aubagnense</name>
    <dbReference type="NCBI Taxonomy" id="319707"/>
    <lineage>
        <taxon>Bacteria</taxon>
        <taxon>Bacillati</taxon>
        <taxon>Actinomycetota</taxon>
        <taxon>Actinomycetes</taxon>
        <taxon>Mycobacteriales</taxon>
        <taxon>Mycobacteriaceae</taxon>
        <taxon>Mycolicibacterium</taxon>
    </lineage>
</organism>
<sequence length="314" mass="34020">MTTPGGAADTTVFSAAGHPFTWLQVIDAARVRGQWQALERRVAGLLAREADLTATDSLPTADATKAAATAWRYRHRLLSADELVEWLARYGVTVPEWMAEMRRSLTDPAEGLTQASDNELDRACWVHAVCSGVLAEYARTLAEEVAVALAERPGATPWDDLAALPGARERFCTAQLREPLLAAEVHTNRVGWTSLELQMLIHPDEAVMREAAMCISVDGRDLGDVAADAGAELQTVCLLLDDADPALRTRLLAADPGELVGPLSTGADHCVAVVLKRCTPSLDDPAVRRRAAATVLHRALSAEVNRHVHWHEHL</sequence>
<reference evidence="1 2" key="1">
    <citation type="journal article" date="2019" name="Emerg. Microbes Infect.">
        <title>Comprehensive subspecies identification of 175 nontuberculous mycobacteria species based on 7547 genomic profiles.</title>
        <authorList>
            <person name="Matsumoto Y."/>
            <person name="Kinjo T."/>
            <person name="Motooka D."/>
            <person name="Nabeya D."/>
            <person name="Jung N."/>
            <person name="Uechi K."/>
            <person name="Horii T."/>
            <person name="Iida T."/>
            <person name="Fujita J."/>
            <person name="Nakamura S."/>
        </authorList>
    </citation>
    <scope>NUCLEOTIDE SEQUENCE [LARGE SCALE GENOMIC DNA]</scope>
    <source>
        <strain evidence="1 2">JCM 15296</strain>
    </source>
</reference>
<evidence type="ECO:0000313" key="2">
    <source>
        <dbReference type="Proteomes" id="UP000465609"/>
    </source>
</evidence>
<evidence type="ECO:0000313" key="1">
    <source>
        <dbReference type="EMBL" id="BBX86843.1"/>
    </source>
</evidence>
<protein>
    <submittedName>
        <fullName evidence="1">Uncharacterized protein</fullName>
    </submittedName>
</protein>